<protein>
    <submittedName>
        <fullName evidence="2">Uncharacterized protein</fullName>
    </submittedName>
</protein>
<evidence type="ECO:0000313" key="2">
    <source>
        <dbReference type="EMBL" id="KAK8520807.1"/>
    </source>
</evidence>
<comment type="caution">
    <text evidence="2">The sequence shown here is derived from an EMBL/GenBank/DDBJ whole genome shotgun (WGS) entry which is preliminary data.</text>
</comment>
<keyword evidence="1" id="KW-0812">Transmembrane</keyword>
<keyword evidence="1" id="KW-1133">Transmembrane helix</keyword>
<gene>
    <name evidence="2" type="ORF">V6N12_004734</name>
</gene>
<proteinExistence type="predicted"/>
<accession>A0ABR2CP35</accession>
<keyword evidence="3" id="KW-1185">Reference proteome</keyword>
<dbReference type="Proteomes" id="UP001472677">
    <property type="component" value="Unassembled WGS sequence"/>
</dbReference>
<organism evidence="2 3">
    <name type="scientific">Hibiscus sabdariffa</name>
    <name type="common">roselle</name>
    <dbReference type="NCBI Taxonomy" id="183260"/>
    <lineage>
        <taxon>Eukaryota</taxon>
        <taxon>Viridiplantae</taxon>
        <taxon>Streptophyta</taxon>
        <taxon>Embryophyta</taxon>
        <taxon>Tracheophyta</taxon>
        <taxon>Spermatophyta</taxon>
        <taxon>Magnoliopsida</taxon>
        <taxon>eudicotyledons</taxon>
        <taxon>Gunneridae</taxon>
        <taxon>Pentapetalae</taxon>
        <taxon>rosids</taxon>
        <taxon>malvids</taxon>
        <taxon>Malvales</taxon>
        <taxon>Malvaceae</taxon>
        <taxon>Malvoideae</taxon>
        <taxon>Hibiscus</taxon>
    </lineage>
</organism>
<sequence length="89" mass="9646">MHINSLNITVSKSSPSCLWKQPVSFAGDGVAEAMFCLHLLAYLPSDCKVYCSVGVDFLYIPMAFLVLSSIALLLSIPKLPSLRGFMSSC</sequence>
<name>A0ABR2CP35_9ROSI</name>
<evidence type="ECO:0000313" key="3">
    <source>
        <dbReference type="Proteomes" id="UP001472677"/>
    </source>
</evidence>
<feature type="transmembrane region" description="Helical" evidence="1">
    <location>
        <begin position="58"/>
        <end position="76"/>
    </location>
</feature>
<evidence type="ECO:0000256" key="1">
    <source>
        <dbReference type="SAM" id="Phobius"/>
    </source>
</evidence>
<keyword evidence="1" id="KW-0472">Membrane</keyword>
<reference evidence="2 3" key="1">
    <citation type="journal article" date="2024" name="G3 (Bethesda)">
        <title>Genome assembly of Hibiscus sabdariffa L. provides insights into metabolisms of medicinal natural products.</title>
        <authorList>
            <person name="Kim T."/>
        </authorList>
    </citation>
    <scope>NUCLEOTIDE SEQUENCE [LARGE SCALE GENOMIC DNA]</scope>
    <source>
        <strain evidence="2">TK-2024</strain>
        <tissue evidence="2">Old leaves</tissue>
    </source>
</reference>
<dbReference type="EMBL" id="JBBPBM010000048">
    <property type="protein sequence ID" value="KAK8520807.1"/>
    <property type="molecule type" value="Genomic_DNA"/>
</dbReference>